<dbReference type="RefSeq" id="WP_346821843.1">
    <property type="nucleotide sequence ID" value="NZ_JBDKWZ010000007.1"/>
</dbReference>
<proteinExistence type="predicted"/>
<feature type="signal peptide" evidence="1">
    <location>
        <begin position="1"/>
        <end position="21"/>
    </location>
</feature>
<accession>A0AAW9RW07</accession>
<name>A0AAW9RW07_9BACT</name>
<evidence type="ECO:0000313" key="2">
    <source>
        <dbReference type="EMBL" id="MEN7549072.1"/>
    </source>
</evidence>
<keyword evidence="3" id="KW-1185">Reference proteome</keyword>
<reference evidence="2 3" key="1">
    <citation type="submission" date="2024-04" db="EMBL/GenBank/DDBJ databases">
        <title>Novel genus in family Flammeovirgaceae.</title>
        <authorList>
            <person name="Nguyen T.H."/>
            <person name="Vuong T.Q."/>
            <person name="Le H."/>
            <person name="Kim S.-G."/>
        </authorList>
    </citation>
    <scope>NUCLEOTIDE SEQUENCE [LARGE SCALE GENOMIC DNA]</scope>
    <source>
        <strain evidence="2 3">JCM 23209</strain>
    </source>
</reference>
<organism evidence="2 3">
    <name type="scientific">Rapidithrix thailandica</name>
    <dbReference type="NCBI Taxonomy" id="413964"/>
    <lineage>
        <taxon>Bacteria</taxon>
        <taxon>Pseudomonadati</taxon>
        <taxon>Bacteroidota</taxon>
        <taxon>Cytophagia</taxon>
        <taxon>Cytophagales</taxon>
        <taxon>Flammeovirgaceae</taxon>
        <taxon>Rapidithrix</taxon>
    </lineage>
</organism>
<comment type="caution">
    <text evidence="2">The sequence shown here is derived from an EMBL/GenBank/DDBJ whole genome shotgun (WGS) entry which is preliminary data.</text>
</comment>
<protein>
    <submittedName>
        <fullName evidence="2">Uncharacterized protein</fullName>
    </submittedName>
</protein>
<evidence type="ECO:0000313" key="3">
    <source>
        <dbReference type="Proteomes" id="UP001403385"/>
    </source>
</evidence>
<dbReference type="EMBL" id="JBDKWZ010000007">
    <property type="protein sequence ID" value="MEN7549072.1"/>
    <property type="molecule type" value="Genomic_DNA"/>
</dbReference>
<evidence type="ECO:0000256" key="1">
    <source>
        <dbReference type="SAM" id="SignalP"/>
    </source>
</evidence>
<dbReference type="Proteomes" id="UP001403385">
    <property type="component" value="Unassembled WGS sequence"/>
</dbReference>
<keyword evidence="1" id="KW-0732">Signal</keyword>
<dbReference type="AlphaFoldDB" id="A0AAW9RW07"/>
<gene>
    <name evidence="2" type="ORF">AAG747_14210</name>
</gene>
<feature type="chain" id="PRO_5043454801" evidence="1">
    <location>
        <begin position="22"/>
        <end position="282"/>
    </location>
</feature>
<sequence length="282" mass="33797">MRKYILLILALFSYISVFSQSDDKGILIKEILNKARKISDSKNYTDQKMIYAGRYTAFDFLKIQPTGKIPQASIPNEYFEVYKDKKNRITKVKQYNQHYHFLNNDFYFHYSEGVTFMICYAYHYVSREKEDYPEAGGWLEGFFVNSKEHTYFFSLCSYYVNDKFIPLDDLYNIMELRSDLHALQKIRLYRGQIIYKTQMVYKEDDDTVLDFEYMESFDQSQIPGHIKSYSLTNLYELFNIESIYNPRFFPNVGDPLIPVGKIYPKDYVEGEPLWKDGIYWYK</sequence>